<reference evidence="12 13" key="1">
    <citation type="journal article" date="2011" name="J. Gen. Appl. Microbiol.">
        <title>Draft genome sequencing of the enigmatic yeast Saitoella complicata.</title>
        <authorList>
            <person name="Nishida H."/>
            <person name="Hamamoto M."/>
            <person name="Sugiyama J."/>
        </authorList>
    </citation>
    <scope>NUCLEOTIDE SEQUENCE [LARGE SCALE GENOMIC DNA]</scope>
    <source>
        <strain evidence="12 13">NRRL Y-17804</strain>
    </source>
</reference>
<evidence type="ECO:0000256" key="10">
    <source>
        <dbReference type="SAM" id="MobiDB-lite"/>
    </source>
</evidence>
<dbReference type="CDD" id="cd00038">
    <property type="entry name" value="CAP_ED"/>
    <property type="match status" value="2"/>
</dbReference>
<keyword evidence="3" id="KW-0597">Phosphoprotein</keyword>
<organism evidence="12 13">
    <name type="scientific">Saitoella complicata (strain BCRC 22490 / CBS 7301 / JCM 7358 / NBRC 10748 / NRRL Y-17804)</name>
    <dbReference type="NCBI Taxonomy" id="698492"/>
    <lineage>
        <taxon>Eukaryota</taxon>
        <taxon>Fungi</taxon>
        <taxon>Dikarya</taxon>
        <taxon>Ascomycota</taxon>
        <taxon>Taphrinomycotina</taxon>
        <taxon>Taphrinomycotina incertae sedis</taxon>
        <taxon>Saitoella</taxon>
    </lineage>
</organism>
<feature type="binding site" evidence="9">
    <location>
        <position position="312"/>
    </location>
    <ligand>
        <name>3',5'-cyclic AMP</name>
        <dbReference type="ChEBI" id="CHEBI:58165"/>
        <label>1</label>
    </ligand>
</feature>
<dbReference type="STRING" id="698492.A0A0E9NQF3"/>
<dbReference type="EMBL" id="BACD03000060">
    <property type="protein sequence ID" value="GAO52107.1"/>
    <property type="molecule type" value="Genomic_DNA"/>
</dbReference>
<dbReference type="InterPro" id="IPR018488">
    <property type="entry name" value="cNMP-bd_CS"/>
</dbReference>
<evidence type="ECO:0000256" key="3">
    <source>
        <dbReference type="ARBA" id="ARBA00022553"/>
    </source>
</evidence>
<evidence type="ECO:0000313" key="12">
    <source>
        <dbReference type="EMBL" id="GAO52107.1"/>
    </source>
</evidence>
<dbReference type="Pfam" id="PF00027">
    <property type="entry name" value="cNMP_binding"/>
    <property type="match status" value="2"/>
</dbReference>
<feature type="domain" description="Cyclic nucleotide-binding" evidence="11">
    <location>
        <begin position="357"/>
        <end position="458"/>
    </location>
</feature>
<evidence type="ECO:0000256" key="1">
    <source>
        <dbReference type="ARBA" id="ARBA00005753"/>
    </source>
</evidence>
<comment type="subunit">
    <text evidence="8">Tetramer, composed of 2 regulatory (R) and 2 catalytic (C) subunits. In the presence of cAMP it dissociates into 2 active monomeric C subunits and an R dimer.</text>
</comment>
<evidence type="ECO:0000256" key="6">
    <source>
        <dbReference type="ARBA" id="ARBA00022741"/>
    </source>
</evidence>
<sequence length="480" mass="52925">MEWRDGITAWWIGRRGAYCCHLRARTTNTYTTPYATLPRSPSISLPTKAIRMTIPTEYANILNELNREVLRSQPADVLQFCSDFFLRKLGQQRKDMLSAMQREVGHTSTGAPTTTTTTTTTATSSSAPSADEESPRTATFPPSATMQQRPHDDQSGHSTFPGTSFPGHASSGPSDHQSYPAGYNLNRRTSVSAESMVPQADDSPLPHIPKSQQQLQRIDASISQNLLFKNLDEDQHRDVLNAMSEVRVERSGSVVIKQGDIGDFFYVVERGEFDVFITQPNTHPTDPLGKKVATIGAGGSFGELALMYNAPRAASVVSSSPDSILWALDRITFRRILMENTYRKRIMYESFLSTIAILRPLSSYDRQRIADALDTVTYEPRSTIIRQGDVGEHFYLIESGTCDVVIDGEGTVAQLGKGDFFGELALLNDKPRAATVVSTSRVKVATLGKRAFVRLLGPVWHQGEGGQEGRNVSPRASMSQ</sequence>
<dbReference type="SUPFAM" id="SSF47391">
    <property type="entry name" value="Dimerization-anchoring domain of cAMP-dependent PK regulatory subunit"/>
    <property type="match status" value="1"/>
</dbReference>
<keyword evidence="6 8" id="KW-0547">Nucleotide-binding</keyword>
<dbReference type="InterPro" id="IPR000595">
    <property type="entry name" value="cNMP-bd_dom"/>
</dbReference>
<evidence type="ECO:0000256" key="9">
    <source>
        <dbReference type="PIRSR" id="PIRSR000548-1"/>
    </source>
</evidence>
<dbReference type="AlphaFoldDB" id="A0A0E9NQF3"/>
<reference evidence="12 13" key="3">
    <citation type="journal article" date="2015" name="Genome Announc.">
        <title>Draft Genome Sequence of the Archiascomycetous Yeast Saitoella complicata.</title>
        <authorList>
            <person name="Yamauchi K."/>
            <person name="Kondo S."/>
            <person name="Hamamoto M."/>
            <person name="Takahashi Y."/>
            <person name="Ogura Y."/>
            <person name="Hayashi T."/>
            <person name="Nishida H."/>
        </authorList>
    </citation>
    <scope>NUCLEOTIDE SEQUENCE [LARGE SCALE GENOMIC DNA]</scope>
    <source>
        <strain evidence="12 13">NRRL Y-17804</strain>
    </source>
</reference>
<dbReference type="InterPro" id="IPR014710">
    <property type="entry name" value="RmlC-like_jellyroll"/>
</dbReference>
<feature type="region of interest" description="Disordered" evidence="10">
    <location>
        <begin position="101"/>
        <end position="183"/>
    </location>
</feature>
<dbReference type="GO" id="GO:0004862">
    <property type="term" value="F:cAMP-dependent protein kinase inhibitor activity"/>
    <property type="evidence" value="ECO:0007669"/>
    <property type="project" value="TreeGrafter"/>
</dbReference>
<dbReference type="Pfam" id="PF02197">
    <property type="entry name" value="RIIa"/>
    <property type="match status" value="1"/>
</dbReference>
<keyword evidence="13" id="KW-1185">Reference proteome</keyword>
<dbReference type="InterPro" id="IPR003117">
    <property type="entry name" value="cAMP_dep_PK_reg_su_I/II_a/b"/>
</dbReference>
<dbReference type="CDD" id="cd12098">
    <property type="entry name" value="DD_R_ScPKA-like"/>
    <property type="match status" value="1"/>
</dbReference>
<dbReference type="PIRSF" id="PIRSF000548">
    <property type="entry name" value="PK_regulatory"/>
    <property type="match status" value="1"/>
</dbReference>
<dbReference type="PROSITE" id="PS00889">
    <property type="entry name" value="CNMP_BINDING_2"/>
    <property type="match status" value="2"/>
</dbReference>
<dbReference type="FunFam" id="2.60.120.10:FF:000039">
    <property type="entry name" value="cAMP-dependent protein kinase regulatory subunit"/>
    <property type="match status" value="1"/>
</dbReference>
<feature type="compositionally biased region" description="Low complexity" evidence="10">
    <location>
        <begin position="107"/>
        <end position="129"/>
    </location>
</feature>
<reference evidence="12 13" key="2">
    <citation type="journal article" date="2014" name="J. Gen. Appl. Microbiol.">
        <title>The early diverging ascomycetous budding yeast Saitoella complicata has three histone deacetylases belonging to the Clr6, Hos2, and Rpd3 lineages.</title>
        <authorList>
            <person name="Nishida H."/>
            <person name="Matsumoto T."/>
            <person name="Kondo S."/>
            <person name="Hamamoto M."/>
            <person name="Yoshikawa H."/>
        </authorList>
    </citation>
    <scope>NUCLEOTIDE SEQUENCE [LARGE SCALE GENOMIC DNA]</scope>
    <source>
        <strain evidence="12 13">NRRL Y-17804</strain>
    </source>
</reference>
<dbReference type="SMART" id="SM00100">
    <property type="entry name" value="cNMP"/>
    <property type="match status" value="2"/>
</dbReference>
<comment type="similarity">
    <text evidence="1 8">Belongs to the cAMP-dependent kinase regulatory chain family.</text>
</comment>
<evidence type="ECO:0000313" key="13">
    <source>
        <dbReference type="Proteomes" id="UP000033140"/>
    </source>
</evidence>
<dbReference type="InterPro" id="IPR012198">
    <property type="entry name" value="cAMP_dep_PK_reg_su"/>
</dbReference>
<dbReference type="SMART" id="SM00394">
    <property type="entry name" value="RIIa"/>
    <property type="match status" value="1"/>
</dbReference>
<gene>
    <name evidence="12" type="ORF">G7K_6193-t1</name>
</gene>
<feature type="binding site" evidence="9">
    <location>
        <position position="303"/>
    </location>
    <ligand>
        <name>3',5'-cyclic AMP</name>
        <dbReference type="ChEBI" id="CHEBI:58165"/>
        <label>1</label>
    </ligand>
</feature>
<dbReference type="PROSITE" id="PS50042">
    <property type="entry name" value="CNMP_BINDING_3"/>
    <property type="match status" value="2"/>
</dbReference>
<feature type="binding site" evidence="9">
    <location>
        <position position="423"/>
    </location>
    <ligand>
        <name>3',5'-cyclic AMP</name>
        <dbReference type="ChEBI" id="CHEBI:58165"/>
        <label>2</label>
    </ligand>
</feature>
<dbReference type="Proteomes" id="UP000033140">
    <property type="component" value="Unassembled WGS sequence"/>
</dbReference>
<dbReference type="OMA" id="MPYERSK"/>
<dbReference type="PANTHER" id="PTHR11635">
    <property type="entry name" value="CAMP-DEPENDENT PROTEIN KINASE REGULATORY CHAIN"/>
    <property type="match status" value="1"/>
</dbReference>
<dbReference type="GO" id="GO:0033554">
    <property type="term" value="P:cellular response to stress"/>
    <property type="evidence" value="ECO:0007669"/>
    <property type="project" value="UniProtKB-ARBA"/>
</dbReference>
<comment type="caution">
    <text evidence="12">The sequence shown here is derived from an EMBL/GenBank/DDBJ whole genome shotgun (WGS) entry which is preliminary data.</text>
</comment>
<evidence type="ECO:0000256" key="4">
    <source>
        <dbReference type="ARBA" id="ARBA00022566"/>
    </source>
</evidence>
<evidence type="ECO:0000259" key="11">
    <source>
        <dbReference type="PROSITE" id="PS50042"/>
    </source>
</evidence>
<dbReference type="GO" id="GO:0034236">
    <property type="term" value="F:protein kinase A catalytic subunit binding"/>
    <property type="evidence" value="ECO:0007669"/>
    <property type="project" value="TreeGrafter"/>
</dbReference>
<dbReference type="GO" id="GO:0005634">
    <property type="term" value="C:nucleus"/>
    <property type="evidence" value="ECO:0007669"/>
    <property type="project" value="TreeGrafter"/>
</dbReference>
<dbReference type="Gene3D" id="1.20.890.10">
    <property type="entry name" value="cAMP-dependent protein kinase regulatory subunit, dimerization-anchoring domain"/>
    <property type="match status" value="1"/>
</dbReference>
<dbReference type="InterPro" id="IPR050503">
    <property type="entry name" value="cAMP-dep_PK_reg_su-like"/>
</dbReference>
<dbReference type="PROSITE" id="PS00888">
    <property type="entry name" value="CNMP_BINDING_1"/>
    <property type="match status" value="2"/>
</dbReference>
<keyword evidence="7 8" id="KW-0114">cAMP</keyword>
<evidence type="ECO:0000256" key="2">
    <source>
        <dbReference type="ARBA" id="ARBA00020355"/>
    </source>
</evidence>
<proteinExistence type="inferred from homology"/>
<dbReference type="GO" id="GO:0005952">
    <property type="term" value="C:cAMP-dependent protein kinase complex"/>
    <property type="evidence" value="ECO:0007669"/>
    <property type="project" value="InterPro"/>
</dbReference>
<dbReference type="PRINTS" id="PR00103">
    <property type="entry name" value="CAMPKINASE"/>
</dbReference>
<keyword evidence="4 8" id="KW-0116">cAMP-binding</keyword>
<name>A0A0E9NQF3_SAICN</name>
<dbReference type="GO" id="GO:0005829">
    <property type="term" value="C:cytosol"/>
    <property type="evidence" value="ECO:0007669"/>
    <property type="project" value="TreeGrafter"/>
</dbReference>
<evidence type="ECO:0000256" key="8">
    <source>
        <dbReference type="PIRNR" id="PIRNR000548"/>
    </source>
</evidence>
<feature type="binding site" evidence="9">
    <location>
        <position position="432"/>
    </location>
    <ligand>
        <name>3',5'-cyclic AMP</name>
        <dbReference type="ChEBI" id="CHEBI:58165"/>
        <label>2</label>
    </ligand>
</feature>
<dbReference type="PANTHER" id="PTHR11635:SF152">
    <property type="entry name" value="CAMP-DEPENDENT PROTEIN KINASE TYPE I REGULATORY SUBUNIT-RELATED"/>
    <property type="match status" value="1"/>
</dbReference>
<evidence type="ECO:0000256" key="5">
    <source>
        <dbReference type="ARBA" id="ARBA00022737"/>
    </source>
</evidence>
<feature type="compositionally biased region" description="Polar residues" evidence="10">
    <location>
        <begin position="136"/>
        <end position="148"/>
    </location>
</feature>
<dbReference type="InterPro" id="IPR018490">
    <property type="entry name" value="cNMP-bd_dom_sf"/>
</dbReference>
<dbReference type="SUPFAM" id="SSF51206">
    <property type="entry name" value="cAMP-binding domain-like"/>
    <property type="match status" value="2"/>
</dbReference>
<protein>
    <recommendedName>
        <fullName evidence="2 8">cAMP-dependent protein kinase regulatory subunit</fullName>
    </recommendedName>
</protein>
<accession>A0A0E9NQF3</accession>
<dbReference type="Gene3D" id="2.60.120.10">
    <property type="entry name" value="Jelly Rolls"/>
    <property type="match status" value="2"/>
</dbReference>
<evidence type="ECO:0000256" key="7">
    <source>
        <dbReference type="ARBA" id="ARBA00023149"/>
    </source>
</evidence>
<feature type="domain" description="Cyclic nucleotide-binding" evidence="11">
    <location>
        <begin position="227"/>
        <end position="354"/>
    </location>
</feature>
<keyword evidence="5" id="KW-0677">Repeat</keyword>
<dbReference type="GO" id="GO:0030552">
    <property type="term" value="F:cAMP binding"/>
    <property type="evidence" value="ECO:0007669"/>
    <property type="project" value="UniProtKB-KW"/>
</dbReference>